<gene>
    <name evidence="2" type="ORF">ABNX05_09415</name>
</gene>
<accession>A0ABV1MQP8</accession>
<comment type="caution">
    <text evidence="2">The sequence shown here is derived from an EMBL/GenBank/DDBJ whole genome shotgun (WGS) entry which is preliminary data.</text>
</comment>
<dbReference type="RefSeq" id="WP_349659475.1">
    <property type="nucleotide sequence ID" value="NZ_JBEGDG010000005.1"/>
</dbReference>
<dbReference type="Pfam" id="PF00561">
    <property type="entry name" value="Abhydrolase_1"/>
    <property type="match status" value="1"/>
</dbReference>
<sequence>MFKRILILFSIITVILLVIIATSYISHQKQLSKEDQLFTPTGKMVEVNGHKMHVYIEGDGEDTLVFMSGGGTSSPVLDFKSLYSLLSDKYKIVVVEKAGYGFSDISDTDRDMDTILQETREALLKSGVKGPYILFPHSMSGIEALYWAQVYPNEVKAIIGLDMAVPAAYKEYDINMPLVHLSAFAANIGFTRWISGLSESDAIKYGTLTDEEKELYKVIFYRRTATKNMVNEVQRIKGNAEKVGAAGIPNVPMLLFSSNGQGTGWNEDEWNEFQKEFINKHKDGTLIKLACSHYIHDIEFKRIADESEKYIESLNR</sequence>
<dbReference type="Gene3D" id="3.40.50.1820">
    <property type="entry name" value="alpha/beta hydrolase"/>
    <property type="match status" value="1"/>
</dbReference>
<keyword evidence="3" id="KW-1185">Reference proteome</keyword>
<keyword evidence="2" id="KW-0378">Hydrolase</keyword>
<reference evidence="2 3" key="1">
    <citation type="submission" date="2024-06" db="EMBL/GenBank/DDBJ databases">
        <title>Lysinibacillus zambalefons sp. nov., a Novel Firmicute Isolated from the Poon Bato Zambales Hyperalkaline Spring.</title>
        <authorList>
            <person name="Aja J.A."/>
            <person name="Lazaro J.E.H."/>
            <person name="Llorin L.D."/>
            <person name="Lim K.R."/>
            <person name="Teodosio J."/>
            <person name="Dalisay D.S."/>
        </authorList>
    </citation>
    <scope>NUCLEOTIDE SEQUENCE [LARGE SCALE GENOMIC DNA]</scope>
    <source>
        <strain evidence="2 3">M3</strain>
    </source>
</reference>
<evidence type="ECO:0000313" key="3">
    <source>
        <dbReference type="Proteomes" id="UP001478862"/>
    </source>
</evidence>
<name>A0ABV1MQP8_9BACI</name>
<dbReference type="InterPro" id="IPR000073">
    <property type="entry name" value="AB_hydrolase_1"/>
</dbReference>
<dbReference type="EMBL" id="JBEGDG010000005">
    <property type="protein sequence ID" value="MEQ6354835.1"/>
    <property type="molecule type" value="Genomic_DNA"/>
</dbReference>
<proteinExistence type="predicted"/>
<evidence type="ECO:0000259" key="1">
    <source>
        <dbReference type="Pfam" id="PF00561"/>
    </source>
</evidence>
<organism evidence="2 3">
    <name type="scientific">Lysinibacillus zambalensis</name>
    <dbReference type="NCBI Taxonomy" id="3160866"/>
    <lineage>
        <taxon>Bacteria</taxon>
        <taxon>Bacillati</taxon>
        <taxon>Bacillota</taxon>
        <taxon>Bacilli</taxon>
        <taxon>Bacillales</taxon>
        <taxon>Bacillaceae</taxon>
        <taxon>Lysinibacillus</taxon>
    </lineage>
</organism>
<dbReference type="Proteomes" id="UP001478862">
    <property type="component" value="Unassembled WGS sequence"/>
</dbReference>
<dbReference type="InterPro" id="IPR029058">
    <property type="entry name" value="AB_hydrolase_fold"/>
</dbReference>
<protein>
    <submittedName>
        <fullName evidence="2">Alpha/beta hydrolase</fullName>
    </submittedName>
</protein>
<dbReference type="GO" id="GO:0016787">
    <property type="term" value="F:hydrolase activity"/>
    <property type="evidence" value="ECO:0007669"/>
    <property type="project" value="UniProtKB-KW"/>
</dbReference>
<dbReference type="SUPFAM" id="SSF53474">
    <property type="entry name" value="alpha/beta-Hydrolases"/>
    <property type="match status" value="1"/>
</dbReference>
<feature type="domain" description="AB hydrolase-1" evidence="1">
    <location>
        <begin position="63"/>
        <end position="163"/>
    </location>
</feature>
<evidence type="ECO:0000313" key="2">
    <source>
        <dbReference type="EMBL" id="MEQ6354835.1"/>
    </source>
</evidence>